<dbReference type="OrthoDB" id="4510758at2"/>
<gene>
    <name evidence="1" type="ORF">FH608_023820</name>
</gene>
<dbReference type="AlphaFoldDB" id="A0A5C4W8X4"/>
<organism evidence="1 2">
    <name type="scientific">Nonomuraea phyllanthi</name>
    <dbReference type="NCBI Taxonomy" id="2219224"/>
    <lineage>
        <taxon>Bacteria</taxon>
        <taxon>Bacillati</taxon>
        <taxon>Actinomycetota</taxon>
        <taxon>Actinomycetes</taxon>
        <taxon>Streptosporangiales</taxon>
        <taxon>Streptosporangiaceae</taxon>
        <taxon>Nonomuraea</taxon>
    </lineage>
</organism>
<dbReference type="RefSeq" id="WP_139632808.1">
    <property type="nucleotide sequence ID" value="NZ_CP045572.1"/>
</dbReference>
<proteinExistence type="predicted"/>
<keyword evidence="2" id="KW-1185">Reference proteome</keyword>
<reference evidence="1 2" key="1">
    <citation type="submission" date="2019-10" db="EMBL/GenBank/DDBJ databases">
        <title>Nonomuraea sp. nov., isolated from Phyllanthus amarus.</title>
        <authorList>
            <person name="Klykleung N."/>
            <person name="Tanasupawat S."/>
        </authorList>
    </citation>
    <scope>NUCLEOTIDE SEQUENCE [LARGE SCALE GENOMIC DNA]</scope>
    <source>
        <strain evidence="1 2">PA1-10</strain>
    </source>
</reference>
<dbReference type="Proteomes" id="UP000312512">
    <property type="component" value="Unassembled WGS sequence"/>
</dbReference>
<sequence>MTATSYVYGREIDGSHERWVILVAVPVRGGTLLHEEHTRSGPNNSRRMLLNRIVPLPAGTTVETWLQERDQELQASGWDPPNRVAGFC</sequence>
<dbReference type="EMBL" id="VDLX02000009">
    <property type="protein sequence ID" value="KAB8192538.1"/>
    <property type="molecule type" value="Genomic_DNA"/>
</dbReference>
<comment type="caution">
    <text evidence="1">The sequence shown here is derived from an EMBL/GenBank/DDBJ whole genome shotgun (WGS) entry which is preliminary data.</text>
</comment>
<protein>
    <submittedName>
        <fullName evidence="1">Uncharacterized protein</fullName>
    </submittedName>
</protein>
<name>A0A5C4W8X4_9ACTN</name>
<accession>A0A5P9YQY9</accession>
<accession>A0A5C4W8X4</accession>
<evidence type="ECO:0000313" key="1">
    <source>
        <dbReference type="EMBL" id="KAB8192538.1"/>
    </source>
</evidence>
<evidence type="ECO:0000313" key="2">
    <source>
        <dbReference type="Proteomes" id="UP000312512"/>
    </source>
</evidence>